<name>J9EZH4_WUCBA</name>
<feature type="coiled-coil region" evidence="1">
    <location>
        <begin position="25"/>
        <end position="52"/>
    </location>
</feature>
<sequence length="63" mass="7762">MQRERKIDVTPSNYSVLDTEFGSMRERFEAEMRHVEEEMKRLRREFEGYSSIIESFEHKLRFS</sequence>
<dbReference type="Proteomes" id="UP000004810">
    <property type="component" value="Unassembled WGS sequence"/>
</dbReference>
<accession>J9EZH4</accession>
<proteinExistence type="predicted"/>
<dbReference type="AlphaFoldDB" id="J9EZH4"/>
<organism evidence="2 3">
    <name type="scientific">Wuchereria bancrofti</name>
    <dbReference type="NCBI Taxonomy" id="6293"/>
    <lineage>
        <taxon>Eukaryota</taxon>
        <taxon>Metazoa</taxon>
        <taxon>Ecdysozoa</taxon>
        <taxon>Nematoda</taxon>
        <taxon>Chromadorea</taxon>
        <taxon>Rhabditida</taxon>
        <taxon>Spirurina</taxon>
        <taxon>Spiruromorpha</taxon>
        <taxon>Filarioidea</taxon>
        <taxon>Onchocercidae</taxon>
        <taxon>Wuchereria</taxon>
    </lineage>
</organism>
<evidence type="ECO:0000313" key="2">
    <source>
        <dbReference type="EMBL" id="EJW82597.1"/>
    </source>
</evidence>
<comment type="caution">
    <text evidence="2">The sequence shown here is derived from an EMBL/GenBank/DDBJ whole genome shotgun (WGS) entry which is preliminary data.</text>
</comment>
<evidence type="ECO:0000313" key="3">
    <source>
        <dbReference type="Proteomes" id="UP000004810"/>
    </source>
</evidence>
<gene>
    <name evidence="2" type="ORF">WUBG_06493</name>
</gene>
<reference evidence="3" key="1">
    <citation type="submission" date="2012-08" db="EMBL/GenBank/DDBJ databases">
        <title>The Genome Sequence of Wuchereria bancrofti.</title>
        <authorList>
            <person name="Nutman T.B."/>
            <person name="Fink D.L."/>
            <person name="Russ C."/>
            <person name="Young S."/>
            <person name="Zeng Q."/>
            <person name="Koehrsen M."/>
            <person name="Alvarado L."/>
            <person name="Berlin A."/>
            <person name="Chapman S.B."/>
            <person name="Chen Z."/>
            <person name="Freedman E."/>
            <person name="Gellesch M."/>
            <person name="Goldberg J."/>
            <person name="Griggs A."/>
            <person name="Gujja S."/>
            <person name="Heilman E.R."/>
            <person name="Heiman D."/>
            <person name="Hepburn T."/>
            <person name="Howarth C."/>
            <person name="Jen D."/>
            <person name="Larson L."/>
            <person name="Lewis B."/>
            <person name="Mehta T."/>
            <person name="Park D."/>
            <person name="Pearson M."/>
            <person name="Roberts A."/>
            <person name="Saif S."/>
            <person name="Shea T."/>
            <person name="Shenoy N."/>
            <person name="Sisk P."/>
            <person name="Stolte C."/>
            <person name="Sykes S."/>
            <person name="Walk T."/>
            <person name="White J."/>
            <person name="Yandava C."/>
            <person name="Haas B."/>
            <person name="Henn M.R."/>
            <person name="Nusbaum C."/>
            <person name="Birren B."/>
        </authorList>
    </citation>
    <scope>NUCLEOTIDE SEQUENCE [LARGE SCALE GENOMIC DNA]</scope>
    <source>
        <strain evidence="3">NA</strain>
    </source>
</reference>
<evidence type="ECO:0000256" key="1">
    <source>
        <dbReference type="SAM" id="Coils"/>
    </source>
</evidence>
<keyword evidence="1" id="KW-0175">Coiled coil</keyword>
<dbReference type="EMBL" id="ADBV01002769">
    <property type="protein sequence ID" value="EJW82597.1"/>
    <property type="molecule type" value="Genomic_DNA"/>
</dbReference>
<protein>
    <submittedName>
        <fullName evidence="2">Uncharacterized protein</fullName>
    </submittedName>
</protein>